<protein>
    <submittedName>
        <fullName evidence="2">Uncharacterized protein</fullName>
    </submittedName>
</protein>
<dbReference type="AlphaFoldDB" id="A0A5B0M665"/>
<evidence type="ECO:0000313" key="3">
    <source>
        <dbReference type="Proteomes" id="UP000324748"/>
    </source>
</evidence>
<reference evidence="2 3" key="1">
    <citation type="submission" date="2019-05" db="EMBL/GenBank/DDBJ databases">
        <title>Emergence of the Ug99 lineage of the wheat stem rust pathogen through somatic hybridization.</title>
        <authorList>
            <person name="Li F."/>
            <person name="Upadhyaya N.M."/>
            <person name="Sperschneider J."/>
            <person name="Matny O."/>
            <person name="Nguyen-Phuc H."/>
            <person name="Mago R."/>
            <person name="Raley C."/>
            <person name="Miller M.E."/>
            <person name="Silverstein K.A.T."/>
            <person name="Henningsen E."/>
            <person name="Hirsch C.D."/>
            <person name="Visser B."/>
            <person name="Pretorius Z.A."/>
            <person name="Steffenson B.J."/>
            <person name="Schwessinger B."/>
            <person name="Dodds P.N."/>
            <person name="Figueroa M."/>
        </authorList>
    </citation>
    <scope>NUCLEOTIDE SEQUENCE [LARGE SCALE GENOMIC DNA]</scope>
    <source>
        <strain evidence="2">21-0</strain>
    </source>
</reference>
<keyword evidence="3" id="KW-1185">Reference proteome</keyword>
<evidence type="ECO:0000313" key="2">
    <source>
        <dbReference type="EMBL" id="KAA1071663.1"/>
    </source>
</evidence>
<proteinExistence type="predicted"/>
<feature type="transmembrane region" description="Helical" evidence="1">
    <location>
        <begin position="65"/>
        <end position="85"/>
    </location>
</feature>
<gene>
    <name evidence="2" type="ORF">PGT21_014549</name>
</gene>
<name>A0A5B0M665_PUCGR</name>
<comment type="caution">
    <text evidence="2">The sequence shown here is derived from an EMBL/GenBank/DDBJ whole genome shotgun (WGS) entry which is preliminary data.</text>
</comment>
<keyword evidence="1" id="KW-0812">Transmembrane</keyword>
<keyword evidence="1" id="KW-1133">Transmembrane helix</keyword>
<dbReference type="Proteomes" id="UP000324748">
    <property type="component" value="Unassembled WGS sequence"/>
</dbReference>
<dbReference type="EMBL" id="VSWC01000170">
    <property type="protein sequence ID" value="KAA1071663.1"/>
    <property type="molecule type" value="Genomic_DNA"/>
</dbReference>
<organism evidence="2 3">
    <name type="scientific">Puccinia graminis f. sp. tritici</name>
    <dbReference type="NCBI Taxonomy" id="56615"/>
    <lineage>
        <taxon>Eukaryota</taxon>
        <taxon>Fungi</taxon>
        <taxon>Dikarya</taxon>
        <taxon>Basidiomycota</taxon>
        <taxon>Pucciniomycotina</taxon>
        <taxon>Pucciniomycetes</taxon>
        <taxon>Pucciniales</taxon>
        <taxon>Pucciniaceae</taxon>
        <taxon>Puccinia</taxon>
    </lineage>
</organism>
<accession>A0A5B0M665</accession>
<keyword evidence="1" id="KW-0472">Membrane</keyword>
<evidence type="ECO:0000256" key="1">
    <source>
        <dbReference type="SAM" id="Phobius"/>
    </source>
</evidence>
<sequence length="161" mass="17670">MCVASRTGTNTTQKHIITRFARIFLSSAAPSVARLQAVTPDKKFTFNQLAMSQQPSTQQRLRMNYVLVQYLLVLVLLLVGPSLAFPRREGIMDVWLSLATSGSRKFIQAPKFSLCESAVAKQPSLGETLLMRLNITDLSFDAGGSLRKGTLAPNRNEGILG</sequence>